<sequence>MCLHIFLALFFSVAAGRQERPFECEIIFRLCQQLFRHVNITAIRCALPPLSLPHISHPSLSFGGYSINHYITHSTAFLFCSCSPMWKGHKGSGLAVFSYHRPLGNRNFSLFGYY</sequence>
<proteinExistence type="predicted"/>
<reference evidence="2" key="1">
    <citation type="submission" date="2019-12" db="EMBL/GenBank/DDBJ databases">
        <title>An insight into the sialome of adult female Ixodes ricinus ticks feeding for 6 days.</title>
        <authorList>
            <person name="Perner J."/>
            <person name="Ribeiro J.M.C."/>
        </authorList>
    </citation>
    <scope>NUCLEOTIDE SEQUENCE</scope>
    <source>
        <strain evidence="2">Semi-engorged</strain>
        <tissue evidence="2">Salivary glands</tissue>
    </source>
</reference>
<name>A0A6B0UKT3_IXORI</name>
<evidence type="ECO:0000313" key="2">
    <source>
        <dbReference type="EMBL" id="MXU90367.1"/>
    </source>
</evidence>
<evidence type="ECO:0000256" key="1">
    <source>
        <dbReference type="SAM" id="SignalP"/>
    </source>
</evidence>
<keyword evidence="1" id="KW-0732">Signal</keyword>
<accession>A0A6B0UKT3</accession>
<organism evidence="2">
    <name type="scientific">Ixodes ricinus</name>
    <name type="common">Common tick</name>
    <name type="synonym">Acarus ricinus</name>
    <dbReference type="NCBI Taxonomy" id="34613"/>
    <lineage>
        <taxon>Eukaryota</taxon>
        <taxon>Metazoa</taxon>
        <taxon>Ecdysozoa</taxon>
        <taxon>Arthropoda</taxon>
        <taxon>Chelicerata</taxon>
        <taxon>Arachnida</taxon>
        <taxon>Acari</taxon>
        <taxon>Parasitiformes</taxon>
        <taxon>Ixodida</taxon>
        <taxon>Ixodoidea</taxon>
        <taxon>Ixodidae</taxon>
        <taxon>Ixodinae</taxon>
        <taxon>Ixodes</taxon>
    </lineage>
</organism>
<dbReference type="AlphaFoldDB" id="A0A6B0UKT3"/>
<feature type="signal peptide" evidence="1">
    <location>
        <begin position="1"/>
        <end position="16"/>
    </location>
</feature>
<protein>
    <submittedName>
        <fullName evidence="2">Putative secreted protein</fullName>
    </submittedName>
</protein>
<feature type="chain" id="PRO_5025545482" evidence="1">
    <location>
        <begin position="17"/>
        <end position="114"/>
    </location>
</feature>
<dbReference type="EMBL" id="GIFC01008284">
    <property type="protein sequence ID" value="MXU90367.1"/>
    <property type="molecule type" value="Transcribed_RNA"/>
</dbReference>